<proteinExistence type="predicted"/>
<dbReference type="GO" id="GO:0016301">
    <property type="term" value="F:kinase activity"/>
    <property type="evidence" value="ECO:0007669"/>
    <property type="project" value="UniProtKB-KW"/>
</dbReference>
<comment type="caution">
    <text evidence="9">The sequence shown here is derived from an EMBL/GenBank/DDBJ whole genome shotgun (WGS) entry which is preliminary data.</text>
</comment>
<dbReference type="GO" id="GO:0046656">
    <property type="term" value="P:folic acid biosynthetic process"/>
    <property type="evidence" value="ECO:0007669"/>
    <property type="project" value="UniProtKB-KW"/>
</dbReference>
<keyword evidence="4" id="KW-0547">Nucleotide-binding</keyword>
<evidence type="ECO:0000259" key="8">
    <source>
        <dbReference type="Pfam" id="PF01288"/>
    </source>
</evidence>
<protein>
    <recommendedName>
        <fullName evidence="2">2-amino-4-hydroxy-6-hydroxymethyldihydropteridine diphosphokinase</fullName>
        <ecNumber evidence="2">2.7.6.3</ecNumber>
    </recommendedName>
</protein>
<evidence type="ECO:0000256" key="5">
    <source>
        <dbReference type="ARBA" id="ARBA00022777"/>
    </source>
</evidence>
<dbReference type="InterPro" id="IPR035907">
    <property type="entry name" value="Hppk_sf"/>
</dbReference>
<dbReference type="PANTHER" id="PTHR43071">
    <property type="entry name" value="2-AMINO-4-HYDROXY-6-HYDROXYMETHYLDIHYDROPTERIDINE PYROPHOSPHOKINASE"/>
    <property type="match status" value="1"/>
</dbReference>
<dbReference type="Gene3D" id="3.30.70.560">
    <property type="entry name" value="7,8-Dihydro-6-hydroxymethylpterin-pyrophosphokinase HPPK"/>
    <property type="match status" value="1"/>
</dbReference>
<sequence>MTEIYIGLGTNTGKRLANIQTALKKLKDVISVEKVSSLYLTEPVGVKGGWFVNCVVKGHTEKEPLELLQQLLKIEDEMGRVRGKREKRTIDLDLLFYGEKIIEQKNLTVPHPRVHRRRFVLLPLAEINPELKHPLLKKSIQTLLDQLDDASRVEKIEKAAAG</sequence>
<evidence type="ECO:0000256" key="2">
    <source>
        <dbReference type="ARBA" id="ARBA00013253"/>
    </source>
</evidence>
<name>A0A662DJD8_UNCAE</name>
<comment type="pathway">
    <text evidence="1">Cofactor biosynthesis; tetrahydrofolate biosynthesis; 2-amino-4-hydroxy-6-hydroxymethyl-7,8-dihydropteridine diphosphate from 7,8-dihydroneopterin triphosphate: step 4/4.</text>
</comment>
<organism evidence="9 10">
    <name type="scientific">Aerophobetes bacterium</name>
    <dbReference type="NCBI Taxonomy" id="2030807"/>
    <lineage>
        <taxon>Bacteria</taxon>
        <taxon>Candidatus Aerophobota</taxon>
    </lineage>
</organism>
<dbReference type="CDD" id="cd00483">
    <property type="entry name" value="HPPK"/>
    <property type="match status" value="1"/>
</dbReference>
<keyword evidence="6" id="KW-0067">ATP-binding</keyword>
<dbReference type="UniPathway" id="UPA00077">
    <property type="reaction ID" value="UER00155"/>
</dbReference>
<evidence type="ECO:0000256" key="6">
    <source>
        <dbReference type="ARBA" id="ARBA00022840"/>
    </source>
</evidence>
<feature type="domain" description="7,8-dihydro-6-hydroxymethylpterin-pyrophosphokinase" evidence="8">
    <location>
        <begin position="5"/>
        <end position="129"/>
    </location>
</feature>
<dbReference type="EMBL" id="QMQA01000064">
    <property type="protein sequence ID" value="RLE14026.1"/>
    <property type="molecule type" value="Genomic_DNA"/>
</dbReference>
<dbReference type="PANTHER" id="PTHR43071:SF1">
    <property type="entry name" value="2-AMINO-4-HYDROXY-6-HYDROXYMETHYLDIHYDROPTERIDINE PYROPHOSPHOKINASE"/>
    <property type="match status" value="1"/>
</dbReference>
<keyword evidence="7" id="KW-0289">Folate biosynthesis</keyword>
<evidence type="ECO:0000256" key="1">
    <source>
        <dbReference type="ARBA" id="ARBA00005051"/>
    </source>
</evidence>
<dbReference type="InterPro" id="IPR000550">
    <property type="entry name" value="Hppk"/>
</dbReference>
<dbReference type="Proteomes" id="UP000280417">
    <property type="component" value="Unassembled WGS sequence"/>
</dbReference>
<reference evidence="9 10" key="1">
    <citation type="submission" date="2018-06" db="EMBL/GenBank/DDBJ databases">
        <title>Extensive metabolic versatility and redundancy in microbially diverse, dynamic hydrothermal sediments.</title>
        <authorList>
            <person name="Dombrowski N."/>
            <person name="Teske A."/>
            <person name="Baker B.J."/>
        </authorList>
    </citation>
    <scope>NUCLEOTIDE SEQUENCE [LARGE SCALE GENOMIC DNA]</scope>
    <source>
        <strain evidence="9">B3_G15</strain>
    </source>
</reference>
<dbReference type="SUPFAM" id="SSF55083">
    <property type="entry name" value="6-hydroxymethyl-7,8-dihydropterin pyrophosphokinase, HPPK"/>
    <property type="match status" value="1"/>
</dbReference>
<keyword evidence="5 9" id="KW-0418">Kinase</keyword>
<evidence type="ECO:0000256" key="4">
    <source>
        <dbReference type="ARBA" id="ARBA00022741"/>
    </source>
</evidence>
<evidence type="ECO:0000256" key="7">
    <source>
        <dbReference type="ARBA" id="ARBA00022909"/>
    </source>
</evidence>
<keyword evidence="3 9" id="KW-0808">Transferase</keyword>
<dbReference type="GO" id="GO:0003848">
    <property type="term" value="F:2-amino-4-hydroxy-6-hydroxymethyldihydropteridine diphosphokinase activity"/>
    <property type="evidence" value="ECO:0007669"/>
    <property type="project" value="UniProtKB-EC"/>
</dbReference>
<evidence type="ECO:0000313" key="10">
    <source>
        <dbReference type="Proteomes" id="UP000280417"/>
    </source>
</evidence>
<dbReference type="AlphaFoldDB" id="A0A662DJD8"/>
<evidence type="ECO:0000256" key="3">
    <source>
        <dbReference type="ARBA" id="ARBA00022679"/>
    </source>
</evidence>
<dbReference type="GO" id="GO:0005524">
    <property type="term" value="F:ATP binding"/>
    <property type="evidence" value="ECO:0007669"/>
    <property type="project" value="UniProtKB-KW"/>
</dbReference>
<dbReference type="NCBIfam" id="TIGR01498">
    <property type="entry name" value="folK"/>
    <property type="match status" value="1"/>
</dbReference>
<dbReference type="EC" id="2.7.6.3" evidence="2"/>
<gene>
    <name evidence="9" type="primary">folK</name>
    <name evidence="9" type="ORF">DRJ04_03150</name>
</gene>
<dbReference type="GO" id="GO:0046654">
    <property type="term" value="P:tetrahydrofolate biosynthetic process"/>
    <property type="evidence" value="ECO:0007669"/>
    <property type="project" value="UniProtKB-UniPathway"/>
</dbReference>
<accession>A0A662DJD8</accession>
<evidence type="ECO:0000313" key="9">
    <source>
        <dbReference type="EMBL" id="RLE14026.1"/>
    </source>
</evidence>
<dbReference type="Pfam" id="PF01288">
    <property type="entry name" value="HPPK"/>
    <property type="match status" value="1"/>
</dbReference>